<dbReference type="CTD" id="9809301"/>
<dbReference type="PANTHER" id="PTHR13843">
    <property type="entry name" value="MICROTUBULE-ASSOCIATED PROTEIN"/>
    <property type="match status" value="1"/>
</dbReference>
<feature type="compositionally biased region" description="Low complexity" evidence="1">
    <location>
        <begin position="329"/>
        <end position="343"/>
    </location>
</feature>
<dbReference type="GO" id="GO:0031114">
    <property type="term" value="P:regulation of microtubule depolymerization"/>
    <property type="evidence" value="ECO:0007669"/>
    <property type="project" value="TreeGrafter"/>
</dbReference>
<dbReference type="GO" id="GO:0003779">
    <property type="term" value="F:actin binding"/>
    <property type="evidence" value="ECO:0007669"/>
    <property type="project" value="TreeGrafter"/>
</dbReference>
<feature type="region of interest" description="Disordered" evidence="1">
    <location>
        <begin position="443"/>
        <end position="475"/>
    </location>
</feature>
<proteinExistence type="predicted"/>
<dbReference type="EMBL" id="WUAV01000001">
    <property type="protein sequence ID" value="KAF1770393.1"/>
    <property type="molecule type" value="Genomic_DNA"/>
</dbReference>
<feature type="compositionally biased region" description="Low complexity" evidence="1">
    <location>
        <begin position="304"/>
        <end position="319"/>
    </location>
</feature>
<dbReference type="GO" id="GO:0000226">
    <property type="term" value="P:microtubule cytoskeleton organization"/>
    <property type="evidence" value="ECO:0007669"/>
    <property type="project" value="InterPro"/>
</dbReference>
<dbReference type="PANTHER" id="PTHR13843:SF12">
    <property type="entry name" value="ATPASE F1_V1_A1 COMPLEX ALPHA_BETA SUBUNIT NUCLEOTIDE-BINDING DOMAIN-CONTAINING PROTEIN"/>
    <property type="match status" value="1"/>
</dbReference>
<dbReference type="RefSeq" id="XP_003104843.2">
    <property type="nucleotide sequence ID" value="XM_003104795.2"/>
</dbReference>
<dbReference type="GO" id="GO:0005875">
    <property type="term" value="C:microtubule associated complex"/>
    <property type="evidence" value="ECO:0007669"/>
    <property type="project" value="TreeGrafter"/>
</dbReference>
<protein>
    <recommendedName>
        <fullName evidence="4">Microtubule-associated protein futsch</fullName>
    </recommendedName>
</protein>
<dbReference type="GO" id="GO:0043025">
    <property type="term" value="C:neuronal cell body"/>
    <property type="evidence" value="ECO:0007669"/>
    <property type="project" value="TreeGrafter"/>
</dbReference>
<comment type="caution">
    <text evidence="2">The sequence shown here is derived from an EMBL/GenBank/DDBJ whole genome shotgun (WGS) entry which is preliminary data.</text>
</comment>
<dbReference type="GO" id="GO:0008017">
    <property type="term" value="F:microtubule binding"/>
    <property type="evidence" value="ECO:0007669"/>
    <property type="project" value="InterPro"/>
</dbReference>
<dbReference type="GO" id="GO:0005829">
    <property type="term" value="C:cytosol"/>
    <property type="evidence" value="ECO:0007669"/>
    <property type="project" value="TreeGrafter"/>
</dbReference>
<feature type="compositionally biased region" description="Basic and acidic residues" evidence="1">
    <location>
        <begin position="449"/>
        <end position="464"/>
    </location>
</feature>
<dbReference type="GeneID" id="9809301"/>
<gene>
    <name evidence="2" type="ORF">GCK72_002211</name>
</gene>
<dbReference type="GO" id="GO:0030425">
    <property type="term" value="C:dendrite"/>
    <property type="evidence" value="ECO:0007669"/>
    <property type="project" value="TreeGrafter"/>
</dbReference>
<dbReference type="InterPro" id="IPR026074">
    <property type="entry name" value="MAP1"/>
</dbReference>
<dbReference type="Proteomes" id="UP000483820">
    <property type="component" value="Chromosome I"/>
</dbReference>
<accession>A0A6A5HVS7</accession>
<dbReference type="AlphaFoldDB" id="A0A6A5HVS7"/>
<organism evidence="2 3">
    <name type="scientific">Caenorhabditis remanei</name>
    <name type="common">Caenorhabditis vulgaris</name>
    <dbReference type="NCBI Taxonomy" id="31234"/>
    <lineage>
        <taxon>Eukaryota</taxon>
        <taxon>Metazoa</taxon>
        <taxon>Ecdysozoa</taxon>
        <taxon>Nematoda</taxon>
        <taxon>Chromadorea</taxon>
        <taxon>Rhabditida</taxon>
        <taxon>Rhabditina</taxon>
        <taxon>Rhabditomorpha</taxon>
        <taxon>Rhabditoidea</taxon>
        <taxon>Rhabditidae</taxon>
        <taxon>Peloderinae</taxon>
        <taxon>Caenorhabditis</taxon>
    </lineage>
</organism>
<feature type="region of interest" description="Disordered" evidence="1">
    <location>
        <begin position="248"/>
        <end position="378"/>
    </location>
</feature>
<evidence type="ECO:0000313" key="2">
    <source>
        <dbReference type="EMBL" id="KAF1770393.1"/>
    </source>
</evidence>
<dbReference type="GO" id="GO:0045202">
    <property type="term" value="C:synapse"/>
    <property type="evidence" value="ECO:0007669"/>
    <property type="project" value="TreeGrafter"/>
</dbReference>
<name>A0A6A5HVS7_CAERE</name>
<dbReference type="KEGG" id="crq:GCK72_002211"/>
<evidence type="ECO:0008006" key="4">
    <source>
        <dbReference type="Google" id="ProtNLM"/>
    </source>
</evidence>
<dbReference type="GO" id="GO:0007409">
    <property type="term" value="P:axonogenesis"/>
    <property type="evidence" value="ECO:0007669"/>
    <property type="project" value="TreeGrafter"/>
</dbReference>
<sequence length="848" mass="90725">MTEERGKSSKPRTTSSAYILGGSSSTATLFDFDGVYILDGGQPEKTPGFLMTVKTVSAVILSAPTRNSLGATASLLDQGKVVPVFMNTKPLKTAKPDSSAEIVKTIQDANSKLICDTPLLFDPKYPAIVLCQSGVVGILSLYILAGDTKDGEVITKALASGNEAEVERAAANHGTIGVLLWRPASADSSVIRVLISGTSTVSRIQQSLDKAAKYLPFLNAATVKSKDALKVTSVPTISRPIVSSVGKLATGRPTARAMTSGPSSRPTSTASSSREPSYRAPTTTRPVRPIKKLPQNPVPPKTTQASAPAPARSQARGSAPPKPLISVNSTKSATTSRAAGRTTEPPGQNKKLVKTREAPLSKPMQKTASSKPTVPVPISEPTEATELAVTGITASVPQSQNSTIELGDSTYCESNKSTQSHGLMFSDISSETPVDSAMKLMGHDSVTPTHHEGRKESSKTKNDVPRNSGLEEQGRDKIVVTPKVSLHETDCSTDLLLDYTPQTVDALKAPERGHSNLGGALDESEISLQENILTSTHNLESRIPPNPQEEVNKQSEICNEINRTAETSSGNTTVVGDITRISGELQKLGLNEKTEEYISQLSSQMVEDATLPFTNALANTIATSNGFTAPQQFAGQTTNPIPSNGAPKEVPRTDLMQSRASVVESDGTTVDYEKTDPALDDVLNACISESERVDSATVPTAANFETLNMPSVPGTKIAPKPVKFARPYYFEFVTAPRNENMVTPISAAGLQEFMSKVRSKYLLLASKGITEEQLQGLLTGKQTWCESAHPCTIIPTHTSSTLRDFCEKNESHFPTNHLTVNTSVDRNRMNVNSSLVDFQFEVAHMFFQ</sequence>
<evidence type="ECO:0000256" key="1">
    <source>
        <dbReference type="SAM" id="MobiDB-lite"/>
    </source>
</evidence>
<evidence type="ECO:0000313" key="3">
    <source>
        <dbReference type="Proteomes" id="UP000483820"/>
    </source>
</evidence>
<feature type="compositionally biased region" description="Low complexity" evidence="1">
    <location>
        <begin position="259"/>
        <end position="279"/>
    </location>
</feature>
<dbReference type="GO" id="GO:0016358">
    <property type="term" value="P:dendrite development"/>
    <property type="evidence" value="ECO:0007669"/>
    <property type="project" value="TreeGrafter"/>
</dbReference>
<reference evidence="2 3" key="1">
    <citation type="submission" date="2019-12" db="EMBL/GenBank/DDBJ databases">
        <title>Chromosome-level assembly of the Caenorhabditis remanei genome.</title>
        <authorList>
            <person name="Teterina A.A."/>
            <person name="Willis J.H."/>
            <person name="Phillips P.C."/>
        </authorList>
    </citation>
    <scope>NUCLEOTIDE SEQUENCE [LARGE SCALE GENOMIC DNA]</scope>
    <source>
        <strain evidence="2 3">PX506</strain>
        <tissue evidence="2">Whole organism</tissue>
    </source>
</reference>
<dbReference type="GO" id="GO:0005874">
    <property type="term" value="C:microtubule"/>
    <property type="evidence" value="ECO:0007669"/>
    <property type="project" value="InterPro"/>
</dbReference>